<reference evidence="1" key="1">
    <citation type="submission" date="2022-10" db="EMBL/GenBank/DDBJ databases">
        <title>The complete genomes of actinobacterial strains from the NBC collection.</title>
        <authorList>
            <person name="Joergensen T.S."/>
            <person name="Alvarez Arevalo M."/>
            <person name="Sterndorff E.B."/>
            <person name="Faurdal D."/>
            <person name="Vuksanovic O."/>
            <person name="Mourched A.-S."/>
            <person name="Charusanti P."/>
            <person name="Shaw S."/>
            <person name="Blin K."/>
            <person name="Weber T."/>
        </authorList>
    </citation>
    <scope>NUCLEOTIDE SEQUENCE</scope>
    <source>
        <strain evidence="1">NBC 01771</strain>
    </source>
</reference>
<dbReference type="Proteomes" id="UP001348369">
    <property type="component" value="Chromosome"/>
</dbReference>
<accession>A0ACD4ZM41</accession>
<sequence>MELLTIGEFAARSRLSPKALRLYDRLGLLTPARVDAVTGYRWYRPDQVERARLVALLRQLDMPLARIAEVVALPGERAADEVAGYWTGVEERHAVRREVAGHIRDRLSGRRTHMYEVKIIDTPEQAVLTERKHVLSDELPRWIPAALDRLEKAAGACGGVSGIPFVAYYAAVSPDSDGPAEACVPVADIAAAEAYAAASGRPDTGRTTTLRIEPAQRLAYVRITKAQVAHPQILSAFEAVEEWIAAQGLSVSGPCREIYFADWDAASASDEVCDIAFPVGEVGEVGTTGNATTAG</sequence>
<evidence type="ECO:0000313" key="2">
    <source>
        <dbReference type="Proteomes" id="UP001348369"/>
    </source>
</evidence>
<name>A0ACD4ZM41_9ACTN</name>
<protein>
    <submittedName>
        <fullName evidence="1">MerR family transcriptional regulator</fullName>
    </submittedName>
</protein>
<gene>
    <name evidence="1" type="ORF">OG835_22735</name>
</gene>
<evidence type="ECO:0000313" key="1">
    <source>
        <dbReference type="EMBL" id="WSB99542.1"/>
    </source>
</evidence>
<keyword evidence="2" id="KW-1185">Reference proteome</keyword>
<organism evidence="1 2">
    <name type="scientific">Streptomyces scopuliridis</name>
    <dbReference type="NCBI Taxonomy" id="452529"/>
    <lineage>
        <taxon>Bacteria</taxon>
        <taxon>Bacillati</taxon>
        <taxon>Actinomycetota</taxon>
        <taxon>Actinomycetes</taxon>
        <taxon>Kitasatosporales</taxon>
        <taxon>Streptomycetaceae</taxon>
        <taxon>Streptomyces</taxon>
    </lineage>
</organism>
<dbReference type="EMBL" id="CP109109">
    <property type="protein sequence ID" value="WSB99542.1"/>
    <property type="molecule type" value="Genomic_DNA"/>
</dbReference>
<proteinExistence type="predicted"/>